<dbReference type="EMBL" id="JAKOGI010000746">
    <property type="protein sequence ID" value="KAJ8430864.1"/>
    <property type="molecule type" value="Genomic_DNA"/>
</dbReference>
<keyword evidence="2" id="KW-1185">Reference proteome</keyword>
<dbReference type="AlphaFoldDB" id="A0A9Q1JTQ2"/>
<proteinExistence type="predicted"/>
<dbReference type="Proteomes" id="UP001153076">
    <property type="component" value="Unassembled WGS sequence"/>
</dbReference>
<protein>
    <submittedName>
        <fullName evidence="1">Uncharacterized protein</fullName>
    </submittedName>
</protein>
<sequence length="159" mass="18062">MASSLANDLLKIKLTKEEEEIKGDEQPYEMAHDSTCIWVKLRASPIEKKHQGSEEEWRNEGKKLIKLGEGETTLQVKKCLACEDGYLQKADLKLIEGEATDATEDMVLNGKGGEVKRNIFDMSGRKVGERKMKRGLAHPRQMLVFSNLVNRKENDMLEL</sequence>
<evidence type="ECO:0000313" key="2">
    <source>
        <dbReference type="Proteomes" id="UP001153076"/>
    </source>
</evidence>
<organism evidence="1 2">
    <name type="scientific">Carnegiea gigantea</name>
    <dbReference type="NCBI Taxonomy" id="171969"/>
    <lineage>
        <taxon>Eukaryota</taxon>
        <taxon>Viridiplantae</taxon>
        <taxon>Streptophyta</taxon>
        <taxon>Embryophyta</taxon>
        <taxon>Tracheophyta</taxon>
        <taxon>Spermatophyta</taxon>
        <taxon>Magnoliopsida</taxon>
        <taxon>eudicotyledons</taxon>
        <taxon>Gunneridae</taxon>
        <taxon>Pentapetalae</taxon>
        <taxon>Caryophyllales</taxon>
        <taxon>Cactineae</taxon>
        <taxon>Cactaceae</taxon>
        <taxon>Cactoideae</taxon>
        <taxon>Echinocereeae</taxon>
        <taxon>Carnegiea</taxon>
    </lineage>
</organism>
<comment type="caution">
    <text evidence="1">The sequence shown here is derived from an EMBL/GenBank/DDBJ whole genome shotgun (WGS) entry which is preliminary data.</text>
</comment>
<accession>A0A9Q1JTQ2</accession>
<reference evidence="1" key="1">
    <citation type="submission" date="2022-04" db="EMBL/GenBank/DDBJ databases">
        <title>Carnegiea gigantea Genome sequencing and assembly v2.</title>
        <authorList>
            <person name="Copetti D."/>
            <person name="Sanderson M.J."/>
            <person name="Burquez A."/>
            <person name="Wojciechowski M.F."/>
        </authorList>
    </citation>
    <scope>NUCLEOTIDE SEQUENCE</scope>
    <source>
        <strain evidence="1">SGP5-SGP5p</strain>
        <tissue evidence="1">Aerial part</tissue>
    </source>
</reference>
<name>A0A9Q1JTQ2_9CARY</name>
<gene>
    <name evidence="1" type="ORF">Cgig2_023542</name>
</gene>
<evidence type="ECO:0000313" key="1">
    <source>
        <dbReference type="EMBL" id="KAJ8430864.1"/>
    </source>
</evidence>